<dbReference type="EMBL" id="FSRL01000001">
    <property type="protein sequence ID" value="SIN94665.1"/>
    <property type="molecule type" value="Genomic_DNA"/>
</dbReference>
<name>A0A1N6FHD0_9RHOB</name>
<dbReference type="InterPro" id="IPR029044">
    <property type="entry name" value="Nucleotide-diphossugar_trans"/>
</dbReference>
<evidence type="ECO:0000313" key="3">
    <source>
        <dbReference type="Proteomes" id="UP000184932"/>
    </source>
</evidence>
<sequence length="302" mass="34253">MLDSFARMERPEGADIEFVFCENDEESRVSDVVENFRSEVPEPVQLMLEPQKGIPFARNRVLAAALEQGFDFLTFVDDDEVVKPDWLVNLLSAMQARSLDLCGGPVEFTRPDDRLSPMQEAVFIHKTERSLKNITRREADAAANKDSRLNIYTNNWCVRIDAVRTHGLMFDEAMRYTGGSDTRFSRQMRSAGASIGWAPSAWVSEVLPRKRLTLSYYAGRARDQASNDVLIRQHSTIKTWIRATQRLTDALLNFLSVPVRGRKALVNAGFKFGMATGLLRATMGLKSRHYAPSHERLHVESR</sequence>
<dbReference type="STRING" id="1217970.SAMN05444002_1672"/>
<dbReference type="SUPFAM" id="SSF53448">
    <property type="entry name" value="Nucleotide-diphospho-sugar transferases"/>
    <property type="match status" value="1"/>
</dbReference>
<dbReference type="Pfam" id="PF00535">
    <property type="entry name" value="Glycos_transf_2"/>
    <property type="match status" value="1"/>
</dbReference>
<evidence type="ECO:0000313" key="2">
    <source>
        <dbReference type="EMBL" id="SIN94665.1"/>
    </source>
</evidence>
<dbReference type="CDD" id="cd00761">
    <property type="entry name" value="Glyco_tranf_GTA_type"/>
    <property type="match status" value="1"/>
</dbReference>
<evidence type="ECO:0000259" key="1">
    <source>
        <dbReference type="Pfam" id="PF00535"/>
    </source>
</evidence>
<reference evidence="3" key="1">
    <citation type="submission" date="2016-11" db="EMBL/GenBank/DDBJ databases">
        <authorList>
            <person name="Varghese N."/>
            <person name="Submissions S."/>
        </authorList>
    </citation>
    <scope>NUCLEOTIDE SEQUENCE [LARGE SCALE GENOMIC DNA]</scope>
    <source>
        <strain evidence="3">DSM 29440</strain>
    </source>
</reference>
<keyword evidence="3" id="KW-1185">Reference proteome</keyword>
<dbReference type="AlphaFoldDB" id="A0A1N6FHD0"/>
<dbReference type="InterPro" id="IPR001173">
    <property type="entry name" value="Glyco_trans_2-like"/>
</dbReference>
<dbReference type="Gene3D" id="3.90.550.10">
    <property type="entry name" value="Spore Coat Polysaccharide Biosynthesis Protein SpsA, Chain A"/>
    <property type="match status" value="1"/>
</dbReference>
<organism evidence="2 3">
    <name type="scientific">Vannielia litorea</name>
    <dbReference type="NCBI Taxonomy" id="1217970"/>
    <lineage>
        <taxon>Bacteria</taxon>
        <taxon>Pseudomonadati</taxon>
        <taxon>Pseudomonadota</taxon>
        <taxon>Alphaproteobacteria</taxon>
        <taxon>Rhodobacterales</taxon>
        <taxon>Paracoccaceae</taxon>
        <taxon>Vannielia</taxon>
    </lineage>
</organism>
<dbReference type="Proteomes" id="UP000184932">
    <property type="component" value="Unassembled WGS sequence"/>
</dbReference>
<gene>
    <name evidence="2" type="ORF">SAMN05444002_1672</name>
</gene>
<protein>
    <recommendedName>
        <fullName evidence="1">Glycosyltransferase 2-like domain-containing protein</fullName>
    </recommendedName>
</protein>
<feature type="domain" description="Glycosyltransferase 2-like" evidence="1">
    <location>
        <begin position="8"/>
        <end position="127"/>
    </location>
</feature>
<accession>A0A1N6FHD0</accession>
<proteinExistence type="predicted"/>